<feature type="chain" id="PRO_5015738168" description="Tetratricopeptide repeat protein" evidence="1">
    <location>
        <begin position="25"/>
        <end position="304"/>
    </location>
</feature>
<evidence type="ECO:0000313" key="3">
    <source>
        <dbReference type="Proteomes" id="UP000244174"/>
    </source>
</evidence>
<accession>A0A2T6AES1</accession>
<dbReference type="RefSeq" id="WP_108172612.1">
    <property type="nucleotide sequence ID" value="NZ_QBKQ01000003.1"/>
</dbReference>
<dbReference type="InterPro" id="IPR011990">
    <property type="entry name" value="TPR-like_helical_dom_sf"/>
</dbReference>
<dbReference type="SUPFAM" id="SSF48452">
    <property type="entry name" value="TPR-like"/>
    <property type="match status" value="1"/>
</dbReference>
<name>A0A2T6AES1_9FLAO</name>
<protein>
    <recommendedName>
        <fullName evidence="4">Tetratricopeptide repeat protein</fullName>
    </recommendedName>
</protein>
<sequence>MNLSNTIKGTIFSIFMIFCFSLSAQNGEANNEMIDKLHQEYKSNGIDAAVAMYKKMPEDSEYHGLQEPLNVLGYRLLNTENDADAAAIVFKAQIEEHPNEPNPYDSYADALIEKGNEDEAKVQLEKSLSLLEGAEDNDFNNNLKLASKSKLAKLKGLNKVFSFLAGDWKVEGYGFNDKGEKELRFTDDVSFMPSKMNSAMVMTMSNEDEGWEGTQLIAYDAMDNTYDVVRVNNMTLNGVQTADMKIEEYSTNKLELMETMEENGKISKTRHVIDRNGNEANWIVYDITDEGEKKVAHRVMKKKN</sequence>
<evidence type="ECO:0000256" key="1">
    <source>
        <dbReference type="SAM" id="SignalP"/>
    </source>
</evidence>
<dbReference type="OrthoDB" id="1411613at2"/>
<comment type="caution">
    <text evidence="2">The sequence shown here is derived from an EMBL/GenBank/DDBJ whole genome shotgun (WGS) entry which is preliminary data.</text>
</comment>
<dbReference type="AlphaFoldDB" id="A0A2T6AES1"/>
<evidence type="ECO:0008006" key="4">
    <source>
        <dbReference type="Google" id="ProtNLM"/>
    </source>
</evidence>
<dbReference type="Proteomes" id="UP000244174">
    <property type="component" value="Unassembled WGS sequence"/>
</dbReference>
<organism evidence="2 3">
    <name type="scientific">Christiangramia gaetbulicola</name>
    <dbReference type="NCBI Taxonomy" id="703340"/>
    <lineage>
        <taxon>Bacteria</taxon>
        <taxon>Pseudomonadati</taxon>
        <taxon>Bacteroidota</taxon>
        <taxon>Flavobacteriia</taxon>
        <taxon>Flavobacteriales</taxon>
        <taxon>Flavobacteriaceae</taxon>
        <taxon>Christiangramia</taxon>
    </lineage>
</organism>
<keyword evidence="3" id="KW-1185">Reference proteome</keyword>
<dbReference type="Gene3D" id="1.25.40.10">
    <property type="entry name" value="Tetratricopeptide repeat domain"/>
    <property type="match status" value="1"/>
</dbReference>
<proteinExistence type="predicted"/>
<keyword evidence="1" id="KW-0732">Signal</keyword>
<evidence type="ECO:0000313" key="2">
    <source>
        <dbReference type="EMBL" id="PTX42313.1"/>
    </source>
</evidence>
<feature type="signal peptide" evidence="1">
    <location>
        <begin position="1"/>
        <end position="24"/>
    </location>
</feature>
<dbReference type="EMBL" id="QBKQ01000003">
    <property type="protein sequence ID" value="PTX42313.1"/>
    <property type="molecule type" value="Genomic_DNA"/>
</dbReference>
<gene>
    <name evidence="2" type="ORF">C8P64_2741</name>
</gene>
<reference evidence="2 3" key="1">
    <citation type="submission" date="2018-04" db="EMBL/GenBank/DDBJ databases">
        <title>Genomic Encyclopedia of Archaeal and Bacterial Type Strains, Phase II (KMG-II): from individual species to whole genera.</title>
        <authorList>
            <person name="Goeker M."/>
        </authorList>
    </citation>
    <scope>NUCLEOTIDE SEQUENCE [LARGE SCALE GENOMIC DNA]</scope>
    <source>
        <strain evidence="2 3">DSM 23082</strain>
    </source>
</reference>